<dbReference type="EMBL" id="CP145892">
    <property type="protein sequence ID" value="WWP22926.1"/>
    <property type="molecule type" value="Genomic_DNA"/>
</dbReference>
<dbReference type="GeneID" id="93476271"/>
<evidence type="ECO:0000259" key="1">
    <source>
        <dbReference type="SMART" id="SM00382"/>
    </source>
</evidence>
<name>A0ABD8B059_PAEAM</name>
<sequence length="176" mass="20418">MSRNLYIISGPPGVGKSTTSKLLIQTLDKSAYISGDAVSHIPVKGRGKPWLDKDTNDLTWKNISSLVKNLLDYKYDVVLDYVAFPEDIDGLMTELEDYHVRTIYVVLMVDRQTIIRRDRLRAEEYQMKERSIILLDEFENHPDLRVDNKLYTNHFTEAQLPEIVSGIINNEKYRVK</sequence>
<dbReference type="InterPro" id="IPR003593">
    <property type="entry name" value="AAA+_ATPase"/>
</dbReference>
<dbReference type="Proteomes" id="UP001364764">
    <property type="component" value="Chromosome"/>
</dbReference>
<reference evidence="2 3" key="1">
    <citation type="submission" date="2024-02" db="EMBL/GenBank/DDBJ databases">
        <title>Complete sequences of two Paenibacillus sp. strains and one Lysinibacillus strain isolated from the environment on STAA medium highlight biotechnological potential.</title>
        <authorList>
            <person name="Attere S.A."/>
            <person name="Piche L.C."/>
            <person name="Intertaglia L."/>
            <person name="Lami R."/>
            <person name="Charette S.J."/>
            <person name="Vincent A.T."/>
        </authorList>
    </citation>
    <scope>NUCLEOTIDE SEQUENCE [LARGE SCALE GENOMIC DNA]</scope>
    <source>
        <strain evidence="2 3">Y5S-7</strain>
    </source>
</reference>
<gene>
    <name evidence="2" type="ORF">V6668_12360</name>
</gene>
<evidence type="ECO:0000313" key="3">
    <source>
        <dbReference type="Proteomes" id="UP001364764"/>
    </source>
</evidence>
<dbReference type="Gene3D" id="3.40.50.300">
    <property type="entry name" value="P-loop containing nucleotide triphosphate hydrolases"/>
    <property type="match status" value="1"/>
</dbReference>
<organism evidence="2 3">
    <name type="scientific">Paenibacillus amylolyticus</name>
    <dbReference type="NCBI Taxonomy" id="1451"/>
    <lineage>
        <taxon>Bacteria</taxon>
        <taxon>Bacillati</taxon>
        <taxon>Bacillota</taxon>
        <taxon>Bacilli</taxon>
        <taxon>Bacillales</taxon>
        <taxon>Paenibacillaceae</taxon>
        <taxon>Paenibacillus</taxon>
    </lineage>
</organism>
<dbReference type="Pfam" id="PF13671">
    <property type="entry name" value="AAA_33"/>
    <property type="match status" value="1"/>
</dbReference>
<accession>A0ABD8B059</accession>
<dbReference type="SMART" id="SM00382">
    <property type="entry name" value="AAA"/>
    <property type="match status" value="1"/>
</dbReference>
<protein>
    <submittedName>
        <fullName evidence="2">AAA family ATPase</fullName>
    </submittedName>
</protein>
<dbReference type="AlphaFoldDB" id="A0ABD8B059"/>
<dbReference type="InterPro" id="IPR027417">
    <property type="entry name" value="P-loop_NTPase"/>
</dbReference>
<feature type="domain" description="AAA+ ATPase" evidence="1">
    <location>
        <begin position="2"/>
        <end position="174"/>
    </location>
</feature>
<proteinExistence type="predicted"/>
<dbReference type="SUPFAM" id="SSF52540">
    <property type="entry name" value="P-loop containing nucleoside triphosphate hydrolases"/>
    <property type="match status" value="1"/>
</dbReference>
<evidence type="ECO:0000313" key="2">
    <source>
        <dbReference type="EMBL" id="WWP22926.1"/>
    </source>
</evidence>
<dbReference type="RefSeq" id="WP_338708558.1">
    <property type="nucleotide sequence ID" value="NZ_CP145892.1"/>
</dbReference>